<dbReference type="AlphaFoldDB" id="A0A9E6ZP83"/>
<keyword evidence="2" id="KW-1185">Reference proteome</keyword>
<reference evidence="1" key="1">
    <citation type="submission" date="2022-03" db="EMBL/GenBank/DDBJ databases">
        <title>Description of Abyssus ytuae gen. nov., sp. nov., a novel member of the family Flavobacteriaceae isolated from the sediment of Mariana Trench.</title>
        <authorList>
            <person name="Zhang J."/>
            <person name="Xu X."/>
        </authorList>
    </citation>
    <scope>NUCLEOTIDE SEQUENCE</scope>
    <source>
        <strain evidence="1">MT3330</strain>
    </source>
</reference>
<evidence type="ECO:0000313" key="2">
    <source>
        <dbReference type="Proteomes" id="UP000831290"/>
    </source>
</evidence>
<evidence type="ECO:0000313" key="1">
    <source>
        <dbReference type="EMBL" id="UOB18349.1"/>
    </source>
</evidence>
<keyword evidence="1" id="KW-0378">Hydrolase</keyword>
<organism evidence="1 2">
    <name type="scientific">Abyssalbus ytuae</name>
    <dbReference type="NCBI Taxonomy" id="2926907"/>
    <lineage>
        <taxon>Bacteria</taxon>
        <taxon>Pseudomonadati</taxon>
        <taxon>Bacteroidota</taxon>
        <taxon>Flavobacteriia</taxon>
        <taxon>Flavobacteriales</taxon>
        <taxon>Flavobacteriaceae</taxon>
        <taxon>Abyssalbus</taxon>
    </lineage>
</organism>
<dbReference type="KEGG" id="fbm:MQE35_03440"/>
<dbReference type="Proteomes" id="UP000831290">
    <property type="component" value="Chromosome"/>
</dbReference>
<gene>
    <name evidence="1" type="ORF">MQE35_03440</name>
</gene>
<dbReference type="RefSeq" id="WP_255844509.1">
    <property type="nucleotide sequence ID" value="NZ_CP094358.1"/>
</dbReference>
<dbReference type="EMBL" id="CP094358">
    <property type="protein sequence ID" value="UOB18349.1"/>
    <property type="molecule type" value="Genomic_DNA"/>
</dbReference>
<dbReference type="GO" id="GO:0016787">
    <property type="term" value="F:hydrolase activity"/>
    <property type="evidence" value="ECO:0007669"/>
    <property type="project" value="UniProtKB-KW"/>
</dbReference>
<sequence length="444" mass="50412">MIRIPYFLIILILTSCQCQQNTIEKNQKTFQSTINENIKIYESDGYSIGPCEPSIYINPSNTQNIVAGSVINYFHYSFDGGKTWETDILKSSMGVWGDPCIVADTKGNFYYFHLSDPDGANWRSEKILDRMVVQCSEDGGKTWNDGSHFGKNSPKQQDKEWAGIHPKTNEIYTTWTEFDKYNSSNPDHKTRILISSSADKGNTWSDPVAINEFDGNAKDDDKTVEGAVPAIDNEGNIYVAWSYNDKIYFDTSSDNGVTWREKDIVISDQPGGWTFDIPGLDRCNGMPVTCVDISNGEHSGTIYVNWSDQRNGKDNTDIFISKSTDKGNTWSLPKKVNEDNTSTHQFLTWMSVDPKTGYIYIVYYDRSRYKDNQTDVVLSVSYDGGENFISKTISEKPFTPVSSIFFGDYNNIHAYNRVIRPVWTRYDNGKLSIWTAIIDDNANQ</sequence>
<accession>A0A9E6ZP83</accession>
<dbReference type="PROSITE" id="PS51257">
    <property type="entry name" value="PROKAR_LIPOPROTEIN"/>
    <property type="match status" value="1"/>
</dbReference>
<dbReference type="CDD" id="cd15482">
    <property type="entry name" value="Sialidase_non-viral"/>
    <property type="match status" value="1"/>
</dbReference>
<name>A0A9E6ZP83_9FLAO</name>
<protein>
    <submittedName>
        <fullName evidence="1">Glycoside hydrolase</fullName>
    </submittedName>
</protein>
<dbReference type="Gene3D" id="2.120.10.10">
    <property type="match status" value="3"/>
</dbReference>
<proteinExistence type="predicted"/>
<dbReference type="SUPFAM" id="SSF50939">
    <property type="entry name" value="Sialidases"/>
    <property type="match status" value="1"/>
</dbReference>
<dbReference type="InterPro" id="IPR036278">
    <property type="entry name" value="Sialidase_sf"/>
</dbReference>